<feature type="transmembrane region" description="Helical" evidence="1">
    <location>
        <begin position="197"/>
        <end position="215"/>
    </location>
</feature>
<feature type="transmembrane region" description="Helical" evidence="1">
    <location>
        <begin position="222"/>
        <end position="243"/>
    </location>
</feature>
<proteinExistence type="predicted"/>
<feature type="domain" description="Acyltransferase 3" evidence="2">
    <location>
        <begin position="23"/>
        <end position="347"/>
    </location>
</feature>
<keyword evidence="3" id="KW-0012">Acyltransferase</keyword>
<feature type="transmembrane region" description="Helical" evidence="1">
    <location>
        <begin position="330"/>
        <end position="351"/>
    </location>
</feature>
<feature type="transmembrane region" description="Helical" evidence="1">
    <location>
        <begin position="27"/>
        <end position="43"/>
    </location>
</feature>
<evidence type="ECO:0000313" key="3">
    <source>
        <dbReference type="EMBL" id="RSX47244.1"/>
    </source>
</evidence>
<feature type="transmembrane region" description="Helical" evidence="1">
    <location>
        <begin position="139"/>
        <end position="161"/>
    </location>
</feature>
<gene>
    <name evidence="3" type="ORF">D2E22_1428</name>
</gene>
<keyword evidence="4" id="KW-1185">Reference proteome</keyword>
<evidence type="ECO:0000313" key="4">
    <source>
        <dbReference type="Proteomes" id="UP000288052"/>
    </source>
</evidence>
<protein>
    <submittedName>
        <fullName evidence="3">Acyltransferase family</fullName>
    </submittedName>
</protein>
<keyword evidence="3" id="KW-0808">Transferase</keyword>
<sequence length="406" mass="46303">MTTQIDVALKGRRSTGKRKQRNSSIELLRIIAMLMIISHHFIVHNGSPLSQFPLTPGREIFSFFFLSGGKIGVVIFFSISAWFFIDSAQSIKQNFKRIWLMERELLFWSLTLLAAFAIINRSTFPSIVITSFFPIVTNLWWYATSYAAFLALLPFLQYALLAIGRKRHIQLTVMLLAVFAPLSLIPLQTIFPLFINNVMGFVYIFIILSCYKLYIKPASTKYLWGMISIGLGLSVAIIIFIDMAVKYLFNNTTPAVLDNYSPFSNFALPTMLVGIPIFLLFSRTHFHSGIINFIAKSAFAVYLISDYPLTQNLLWSTWFNLKDIYGKPFMVLHVICILFGVYAACTLCDFIRRGLFALTVDRHPGRWFNALWDTVAHWHWVQSLPKLMLEPSASNTADSPQAAQIK</sequence>
<feature type="transmembrane region" description="Helical" evidence="1">
    <location>
        <begin position="173"/>
        <end position="191"/>
    </location>
</feature>
<feature type="transmembrane region" description="Helical" evidence="1">
    <location>
        <begin position="293"/>
        <end position="310"/>
    </location>
</feature>
<accession>A0A430F6F2</accession>
<dbReference type="GO" id="GO:0016747">
    <property type="term" value="F:acyltransferase activity, transferring groups other than amino-acyl groups"/>
    <property type="evidence" value="ECO:0007669"/>
    <property type="project" value="InterPro"/>
</dbReference>
<dbReference type="InterPro" id="IPR002656">
    <property type="entry name" value="Acyl_transf_3_dom"/>
</dbReference>
<dbReference type="AlphaFoldDB" id="A0A430F6F2"/>
<reference evidence="3 4" key="1">
    <citation type="submission" date="2018-09" db="EMBL/GenBank/DDBJ databases">
        <title>Characterization of the phylogenetic diversity of five novel species belonging to the genus Bifidobacterium.</title>
        <authorList>
            <person name="Lugli G.A."/>
            <person name="Duranti S."/>
            <person name="Milani C."/>
        </authorList>
    </citation>
    <scope>NUCLEOTIDE SEQUENCE [LARGE SCALE GENOMIC DNA]</scope>
    <source>
        <strain evidence="3 4">2020B</strain>
    </source>
</reference>
<comment type="caution">
    <text evidence="3">The sequence shown here is derived from an EMBL/GenBank/DDBJ whole genome shotgun (WGS) entry which is preliminary data.</text>
</comment>
<dbReference type="Proteomes" id="UP000288052">
    <property type="component" value="Unassembled WGS sequence"/>
</dbReference>
<evidence type="ECO:0000256" key="1">
    <source>
        <dbReference type="SAM" id="Phobius"/>
    </source>
</evidence>
<evidence type="ECO:0000259" key="2">
    <source>
        <dbReference type="Pfam" id="PF01757"/>
    </source>
</evidence>
<organism evidence="3 4">
    <name type="scientific">Bifidobacterium castoris</name>
    <dbReference type="NCBI Taxonomy" id="2306972"/>
    <lineage>
        <taxon>Bacteria</taxon>
        <taxon>Bacillati</taxon>
        <taxon>Actinomycetota</taxon>
        <taxon>Actinomycetes</taxon>
        <taxon>Bifidobacteriales</taxon>
        <taxon>Bifidobacteriaceae</taxon>
        <taxon>Bifidobacterium</taxon>
    </lineage>
</organism>
<feature type="transmembrane region" description="Helical" evidence="1">
    <location>
        <begin position="263"/>
        <end position="281"/>
    </location>
</feature>
<feature type="transmembrane region" description="Helical" evidence="1">
    <location>
        <begin position="63"/>
        <end position="85"/>
    </location>
</feature>
<dbReference type="EMBL" id="QXGI01000005">
    <property type="protein sequence ID" value="RSX47244.1"/>
    <property type="molecule type" value="Genomic_DNA"/>
</dbReference>
<dbReference type="RefSeq" id="WP_126032413.1">
    <property type="nucleotide sequence ID" value="NZ_QXGI01000005.1"/>
</dbReference>
<dbReference type="OrthoDB" id="3240454at2"/>
<keyword evidence="1" id="KW-1133">Transmembrane helix</keyword>
<keyword evidence="1" id="KW-0472">Membrane</keyword>
<name>A0A430F6F2_9BIFI</name>
<dbReference type="Pfam" id="PF01757">
    <property type="entry name" value="Acyl_transf_3"/>
    <property type="match status" value="1"/>
</dbReference>
<keyword evidence="1" id="KW-0812">Transmembrane</keyword>
<feature type="transmembrane region" description="Helical" evidence="1">
    <location>
        <begin position="105"/>
        <end position="133"/>
    </location>
</feature>